<organism evidence="2 3">
    <name type="scientific">Staurois parvus</name>
    <dbReference type="NCBI Taxonomy" id="386267"/>
    <lineage>
        <taxon>Eukaryota</taxon>
        <taxon>Metazoa</taxon>
        <taxon>Chordata</taxon>
        <taxon>Craniata</taxon>
        <taxon>Vertebrata</taxon>
        <taxon>Euteleostomi</taxon>
        <taxon>Amphibia</taxon>
        <taxon>Batrachia</taxon>
        <taxon>Anura</taxon>
        <taxon>Neobatrachia</taxon>
        <taxon>Ranoidea</taxon>
        <taxon>Ranidae</taxon>
        <taxon>Staurois</taxon>
    </lineage>
</organism>
<dbReference type="Proteomes" id="UP001162483">
    <property type="component" value="Unassembled WGS sequence"/>
</dbReference>
<evidence type="ECO:0000259" key="1">
    <source>
        <dbReference type="SMART" id="SM00672"/>
    </source>
</evidence>
<dbReference type="InterPro" id="IPR006598">
    <property type="entry name" value="CAP10"/>
</dbReference>
<keyword evidence="3" id="KW-1185">Reference proteome</keyword>
<dbReference type="Pfam" id="PF05686">
    <property type="entry name" value="Glyco_transf_90"/>
    <property type="match status" value="1"/>
</dbReference>
<evidence type="ECO:0000313" key="2">
    <source>
        <dbReference type="EMBL" id="CAI9620176.1"/>
    </source>
</evidence>
<accession>A0ABN9HJQ2</accession>
<dbReference type="SMART" id="SM00672">
    <property type="entry name" value="CAP10"/>
    <property type="match status" value="1"/>
</dbReference>
<evidence type="ECO:0000313" key="3">
    <source>
        <dbReference type="Proteomes" id="UP001162483"/>
    </source>
</evidence>
<sequence length="120" mass="14366">MPYLLAGNSVILKQDSIYYEHFYSELQPWKHYVPFRKDLSDLLEKIKWVKDHDIEAKKIAQAGQEFARNNLMGEHIFCYYFKLFQAYAKLQVSKPKIREGMEIVEQPSDNYFPCQCHRNL</sequence>
<gene>
    <name evidence="2" type="ORF">SPARVUS_LOCUS15948580</name>
</gene>
<protein>
    <recommendedName>
        <fullName evidence="1">Glycosyl transferase CAP10 domain-containing protein</fullName>
    </recommendedName>
</protein>
<reference evidence="2" key="1">
    <citation type="submission" date="2023-05" db="EMBL/GenBank/DDBJ databases">
        <authorList>
            <person name="Stuckert A."/>
        </authorList>
    </citation>
    <scope>NUCLEOTIDE SEQUENCE</scope>
</reference>
<dbReference type="InterPro" id="IPR051091">
    <property type="entry name" value="O-Glucosyltr/Glycosyltrsf_90"/>
</dbReference>
<comment type="caution">
    <text evidence="2">The sequence shown here is derived from an EMBL/GenBank/DDBJ whole genome shotgun (WGS) entry which is preliminary data.</text>
</comment>
<feature type="non-terminal residue" evidence="2">
    <location>
        <position position="120"/>
    </location>
</feature>
<dbReference type="PANTHER" id="PTHR12203">
    <property type="entry name" value="KDEL LYS-ASP-GLU-LEU CONTAINING - RELATED"/>
    <property type="match status" value="1"/>
</dbReference>
<proteinExistence type="predicted"/>
<dbReference type="EMBL" id="CATNWA010020866">
    <property type="protein sequence ID" value="CAI9620176.1"/>
    <property type="molecule type" value="Genomic_DNA"/>
</dbReference>
<dbReference type="PANTHER" id="PTHR12203:SF21">
    <property type="entry name" value="PROTEIN O-GLUCOSYLTRANSFERASE 2"/>
    <property type="match status" value="1"/>
</dbReference>
<feature type="domain" description="Glycosyl transferase CAP10" evidence="1">
    <location>
        <begin position="2"/>
        <end position="94"/>
    </location>
</feature>
<name>A0ABN9HJQ2_9NEOB</name>